<accession>A0A4Q5DQ13</accession>
<dbReference type="Proteomes" id="UP000474077">
    <property type="component" value="Unassembled WGS sequence"/>
</dbReference>
<dbReference type="Gene3D" id="2.40.128.410">
    <property type="match status" value="1"/>
</dbReference>
<gene>
    <name evidence="2" type="ORF">GA560_10680</name>
</gene>
<sequence length="192" mass="20758">MDKRLILLVMLLASAVAAGAQTERRIYTKAEQESAQKREVEKRIEAIQDSIRSVEAFTALEQLDFVLEANRLSFKRGETAFVTSNTNFVSLSDDKAVIQIAPFYGGGPNGVGGITLEGRASNIKLKTDKKGNVILTMSVSGTGLSAMVDISLPKNSYMASVTVNPNFHSNRVTLYGVLLPSGKSDVFKGRAL</sequence>
<name>A0A4Q5DQ13_9BACE</name>
<dbReference type="EMBL" id="WDER01000024">
    <property type="protein sequence ID" value="KAB6082971.1"/>
    <property type="molecule type" value="Genomic_DNA"/>
</dbReference>
<proteinExistence type="predicted"/>
<evidence type="ECO:0000313" key="3">
    <source>
        <dbReference type="Proteomes" id="UP000474077"/>
    </source>
</evidence>
<protein>
    <submittedName>
        <fullName evidence="2">DUF4251 domain-containing protein</fullName>
    </submittedName>
</protein>
<dbReference type="AlphaFoldDB" id="A0A4Q5DQ13"/>
<dbReference type="InterPro" id="IPR025347">
    <property type="entry name" value="DUF4251"/>
</dbReference>
<dbReference type="Pfam" id="PF14059">
    <property type="entry name" value="DUF4251"/>
    <property type="match status" value="1"/>
</dbReference>
<comment type="caution">
    <text evidence="2">The sequence shown here is derived from an EMBL/GenBank/DDBJ whole genome shotgun (WGS) entry which is preliminary data.</text>
</comment>
<reference evidence="2 3" key="1">
    <citation type="journal article" date="2019" name="Nat. Med.">
        <title>A library of human gut bacterial isolates paired with longitudinal multiomics data enables mechanistic microbiome research.</title>
        <authorList>
            <person name="Poyet M."/>
            <person name="Groussin M."/>
            <person name="Gibbons S.M."/>
            <person name="Avila-Pacheco J."/>
            <person name="Jiang X."/>
            <person name="Kearney S.M."/>
            <person name="Perrotta A.R."/>
            <person name="Berdy B."/>
            <person name="Zhao S."/>
            <person name="Lieberman T.D."/>
            <person name="Swanson P.K."/>
            <person name="Smith M."/>
            <person name="Roesemann S."/>
            <person name="Alexander J.E."/>
            <person name="Rich S.A."/>
            <person name="Livny J."/>
            <person name="Vlamakis H."/>
            <person name="Clish C."/>
            <person name="Bullock K."/>
            <person name="Deik A."/>
            <person name="Scott J."/>
            <person name="Pierce K.A."/>
            <person name="Xavier R.J."/>
            <person name="Alm E.J."/>
        </authorList>
    </citation>
    <scope>NUCLEOTIDE SEQUENCE [LARGE SCALE GENOMIC DNA]</scope>
    <source>
        <strain evidence="2 3">BIOML-A73</strain>
    </source>
</reference>
<feature type="signal peptide" evidence="1">
    <location>
        <begin position="1"/>
        <end position="20"/>
    </location>
</feature>
<evidence type="ECO:0000256" key="1">
    <source>
        <dbReference type="SAM" id="SignalP"/>
    </source>
</evidence>
<evidence type="ECO:0000313" key="2">
    <source>
        <dbReference type="EMBL" id="KAB6082971.1"/>
    </source>
</evidence>
<organism evidence="2 3">
    <name type="scientific">Bacteroides xylanisolvens</name>
    <dbReference type="NCBI Taxonomy" id="371601"/>
    <lineage>
        <taxon>Bacteria</taxon>
        <taxon>Pseudomonadati</taxon>
        <taxon>Bacteroidota</taxon>
        <taxon>Bacteroidia</taxon>
        <taxon>Bacteroidales</taxon>
        <taxon>Bacteroidaceae</taxon>
        <taxon>Bacteroides</taxon>
    </lineage>
</organism>
<dbReference type="RefSeq" id="WP_149923542.1">
    <property type="nucleotide sequence ID" value="NZ_RCXZ01000004.1"/>
</dbReference>
<feature type="chain" id="PRO_5030097768" evidence="1">
    <location>
        <begin position="21"/>
        <end position="192"/>
    </location>
</feature>
<keyword evidence="1" id="KW-0732">Signal</keyword>